<evidence type="ECO:0000256" key="1">
    <source>
        <dbReference type="ARBA" id="ARBA00023125"/>
    </source>
</evidence>
<protein>
    <submittedName>
        <fullName evidence="3">Single-strand DNA-binding protein</fullName>
    </submittedName>
</protein>
<comment type="caution">
    <text evidence="3">The sequence shown here is derived from an EMBL/GenBank/DDBJ whole genome shotgun (WGS) entry which is preliminary data.</text>
</comment>
<gene>
    <name evidence="3" type="ORF">BDK89_2137</name>
</gene>
<evidence type="ECO:0000313" key="4">
    <source>
        <dbReference type="Proteomes" id="UP000294558"/>
    </source>
</evidence>
<dbReference type="Gene3D" id="2.40.50.140">
    <property type="entry name" value="Nucleic acid-binding proteins"/>
    <property type="match status" value="1"/>
</dbReference>
<dbReference type="InterPro" id="IPR000424">
    <property type="entry name" value="Primosome_PriB/ssb"/>
</dbReference>
<organism evidence="3 4">
    <name type="scientific">Ilumatobacter fluminis</name>
    <dbReference type="NCBI Taxonomy" id="467091"/>
    <lineage>
        <taxon>Bacteria</taxon>
        <taxon>Bacillati</taxon>
        <taxon>Actinomycetota</taxon>
        <taxon>Acidimicrobiia</taxon>
        <taxon>Acidimicrobiales</taxon>
        <taxon>Ilumatobacteraceae</taxon>
        <taxon>Ilumatobacter</taxon>
    </lineage>
</organism>
<dbReference type="SUPFAM" id="SSF50249">
    <property type="entry name" value="Nucleic acid-binding proteins"/>
    <property type="match status" value="1"/>
</dbReference>
<dbReference type="EMBL" id="SOAU01000001">
    <property type="protein sequence ID" value="TDT16546.1"/>
    <property type="molecule type" value="Genomic_DNA"/>
</dbReference>
<accession>A0A4R7I1R3</accession>
<dbReference type="OrthoDB" id="5186768at2"/>
<dbReference type="PROSITE" id="PS50935">
    <property type="entry name" value="SSB"/>
    <property type="match status" value="1"/>
</dbReference>
<reference evidence="3 4" key="1">
    <citation type="submission" date="2019-03" db="EMBL/GenBank/DDBJ databases">
        <title>Sequencing the genomes of 1000 actinobacteria strains.</title>
        <authorList>
            <person name="Klenk H.-P."/>
        </authorList>
    </citation>
    <scope>NUCLEOTIDE SEQUENCE [LARGE SCALE GENOMIC DNA]</scope>
    <source>
        <strain evidence="3 4">DSM 18936</strain>
    </source>
</reference>
<sequence>MNDLNVAAVCGTVTSEPKQRELPSGSIVTNVEVTTRLDDDTHSVPIVVVDAPVTVRAGDQVVAVGRIVRRFFRAGGVTQSRTELVATKLVRASNKRTVDRALQRAAAELAG</sequence>
<proteinExistence type="predicted"/>
<keyword evidence="1 2" id="KW-0238">DNA-binding</keyword>
<evidence type="ECO:0000256" key="2">
    <source>
        <dbReference type="PROSITE-ProRule" id="PRU00252"/>
    </source>
</evidence>
<keyword evidence="4" id="KW-1185">Reference proteome</keyword>
<dbReference type="Proteomes" id="UP000294558">
    <property type="component" value="Unassembled WGS sequence"/>
</dbReference>
<name>A0A4R7I1R3_9ACTN</name>
<evidence type="ECO:0000313" key="3">
    <source>
        <dbReference type="EMBL" id="TDT16546.1"/>
    </source>
</evidence>
<dbReference type="InterPro" id="IPR012340">
    <property type="entry name" value="NA-bd_OB-fold"/>
</dbReference>
<dbReference type="AlphaFoldDB" id="A0A4R7I1R3"/>
<dbReference type="RefSeq" id="WP_133868912.1">
    <property type="nucleotide sequence ID" value="NZ_SOAU01000001.1"/>
</dbReference>
<dbReference type="GO" id="GO:0003697">
    <property type="term" value="F:single-stranded DNA binding"/>
    <property type="evidence" value="ECO:0007669"/>
    <property type="project" value="InterPro"/>
</dbReference>